<dbReference type="EMBL" id="DQ068068">
    <property type="protein sequence ID" value="AAY87278.1"/>
    <property type="molecule type" value="Genomic_DNA"/>
</dbReference>
<dbReference type="GO" id="GO:0071978">
    <property type="term" value="P:bacterial-type flagellum-dependent swarming motility"/>
    <property type="evidence" value="ECO:0007669"/>
    <property type="project" value="TreeGrafter"/>
</dbReference>
<dbReference type="PROSITE" id="PS00588">
    <property type="entry name" value="FLAGELLA_BB_ROD"/>
    <property type="match status" value="1"/>
</dbReference>
<dbReference type="NCBIfam" id="TIGR01396">
    <property type="entry name" value="FlgB"/>
    <property type="match status" value="1"/>
</dbReference>
<evidence type="ECO:0000256" key="4">
    <source>
        <dbReference type="ARBA" id="ARBA00023143"/>
    </source>
</evidence>
<dbReference type="InterPro" id="IPR019776">
    <property type="entry name" value="Flagellar_basal_body_rod_CS"/>
</dbReference>
<keyword evidence="8" id="KW-0969">Cilium</keyword>
<accession>Q4JMN5</accession>
<comment type="subcellular location">
    <subcellularLocation>
        <location evidence="1 6">Bacterial flagellum basal body</location>
    </subcellularLocation>
</comment>
<name>Q4JMN5_9BACT</name>
<feature type="domain" description="Flagellar basal body rod protein N-terminal" evidence="7">
    <location>
        <begin position="8"/>
        <end position="38"/>
    </location>
</feature>
<keyword evidence="4 6" id="KW-0975">Bacterial flagellum</keyword>
<comment type="function">
    <text evidence="5 6">Structural component of flagellum, the bacterial motility apparatus. Part of the rod structure of flagellar basal body.</text>
</comment>
<dbReference type="PANTHER" id="PTHR30435:SF12">
    <property type="entry name" value="FLAGELLAR BASAL BODY ROD PROTEIN FLGB"/>
    <property type="match status" value="1"/>
</dbReference>
<dbReference type="PANTHER" id="PTHR30435">
    <property type="entry name" value="FLAGELLAR PROTEIN"/>
    <property type="match status" value="1"/>
</dbReference>
<sequence length="128" mass="14314">MKGIGDYLNLHATALTVRAKRNKILASNIANAATPNFKARDINFQALINKSEGEGPIRATDARHFKVSLEASAEKMKYRTPVNPSRDGNTVEMNVEQMEFSENVMRYQTTLTFLNNKINGLRSAIRGE</sequence>
<protein>
    <recommendedName>
        <fullName evidence="3 6">Flagellar basal body rod protein FlgB</fullName>
    </recommendedName>
</protein>
<evidence type="ECO:0000256" key="3">
    <source>
        <dbReference type="ARBA" id="ARBA00014376"/>
    </source>
</evidence>
<evidence type="ECO:0000256" key="6">
    <source>
        <dbReference type="PIRNR" id="PIRNR002889"/>
    </source>
</evidence>
<keyword evidence="8" id="KW-0966">Cell projection</keyword>
<keyword evidence="8" id="KW-0282">Flagellum</keyword>
<dbReference type="GO" id="GO:0030694">
    <property type="term" value="C:bacterial-type flagellum basal body, rod"/>
    <property type="evidence" value="ECO:0007669"/>
    <property type="project" value="InterPro"/>
</dbReference>
<dbReference type="InterPro" id="IPR001444">
    <property type="entry name" value="Flag_bb_rod_N"/>
</dbReference>
<comment type="subunit">
    <text evidence="6">The basal body constitutes a major portion of the flagellar organelle and consists of a number of rings mounted on a central rod.</text>
</comment>
<evidence type="ECO:0000256" key="1">
    <source>
        <dbReference type="ARBA" id="ARBA00004117"/>
    </source>
</evidence>
<organism evidence="8">
    <name type="scientific">uncultured bacterium BAC17H8</name>
    <dbReference type="NCBI Taxonomy" id="332980"/>
    <lineage>
        <taxon>Bacteria</taxon>
        <taxon>environmental samples</taxon>
    </lineage>
</organism>
<dbReference type="Pfam" id="PF00460">
    <property type="entry name" value="Flg_bb_rod"/>
    <property type="match status" value="1"/>
</dbReference>
<dbReference type="InterPro" id="IPR006300">
    <property type="entry name" value="FlgB"/>
</dbReference>
<gene>
    <name evidence="8" type="primary">flgB</name>
</gene>
<comment type="similarity">
    <text evidence="2 6">Belongs to the flagella basal body rod proteins family.</text>
</comment>
<proteinExistence type="inferred from homology"/>
<evidence type="ECO:0000256" key="2">
    <source>
        <dbReference type="ARBA" id="ARBA00009677"/>
    </source>
</evidence>
<evidence type="ECO:0000256" key="5">
    <source>
        <dbReference type="ARBA" id="ARBA00024934"/>
    </source>
</evidence>
<evidence type="ECO:0000259" key="7">
    <source>
        <dbReference type="Pfam" id="PF00460"/>
    </source>
</evidence>
<dbReference type="PIRSF" id="PIRSF002889">
    <property type="entry name" value="Rod_FlgB"/>
    <property type="match status" value="1"/>
</dbReference>
<reference evidence="8" key="1">
    <citation type="journal article" date="2005" name="PLoS Biol.">
        <title>New insights into metabolic properties of marine bacteria encoding proteorhodopsins.</title>
        <authorList>
            <person name="Sabehi G."/>
            <person name="Loy A."/>
            <person name="Jung K.H."/>
            <person name="Partha R."/>
            <person name="Spudich J.L."/>
            <person name="Isaacson T."/>
            <person name="Hirschberg J."/>
            <person name="Wagner M."/>
            <person name="Beja O."/>
        </authorList>
    </citation>
    <scope>NUCLEOTIDE SEQUENCE</scope>
</reference>
<evidence type="ECO:0000313" key="8">
    <source>
        <dbReference type="EMBL" id="AAY87278.1"/>
    </source>
</evidence>
<dbReference type="AlphaFoldDB" id="Q4JMN5"/>